<dbReference type="Proteomes" id="UP001280629">
    <property type="component" value="Unassembled WGS sequence"/>
</dbReference>
<comment type="caution">
    <text evidence="1">The sequence shown here is derived from an EMBL/GenBank/DDBJ whole genome shotgun (WGS) entry which is preliminary data.</text>
</comment>
<name>A0ABU4G0P6_9BACL</name>
<dbReference type="RefSeq" id="WP_317936003.1">
    <property type="nucleotide sequence ID" value="NZ_JAUBDH010000005.1"/>
</dbReference>
<organism evidence="1 2">
    <name type="scientific">Sporosarcina aquimarina</name>
    <dbReference type="NCBI Taxonomy" id="114975"/>
    <lineage>
        <taxon>Bacteria</taxon>
        <taxon>Bacillati</taxon>
        <taxon>Bacillota</taxon>
        <taxon>Bacilli</taxon>
        <taxon>Bacillales</taxon>
        <taxon>Caryophanaceae</taxon>
        <taxon>Sporosarcina</taxon>
    </lineage>
</organism>
<accession>A0ABU4G0P6</accession>
<protein>
    <submittedName>
        <fullName evidence="1">Uncharacterized protein</fullName>
    </submittedName>
</protein>
<proteinExistence type="predicted"/>
<dbReference type="EMBL" id="JAUBDH010000005">
    <property type="protein sequence ID" value="MDW0110456.1"/>
    <property type="molecule type" value="Genomic_DNA"/>
</dbReference>
<evidence type="ECO:0000313" key="1">
    <source>
        <dbReference type="EMBL" id="MDW0110456.1"/>
    </source>
</evidence>
<keyword evidence="2" id="KW-1185">Reference proteome</keyword>
<gene>
    <name evidence="1" type="ORF">QT716_10450</name>
</gene>
<sequence>MINHTVKTTLQRKMDNGERITDEDIVQAAEYAKAYGGTQSLALYASVKRAAAQQQDEE</sequence>
<reference evidence="1 2" key="1">
    <citation type="submission" date="2023-06" db="EMBL/GenBank/DDBJ databases">
        <title>Sporosarcina sp. nov., isolated from Korean traditional fermented seafood 'Jeotgal'.</title>
        <authorList>
            <person name="Yang A.-I."/>
            <person name="Shin N.-R."/>
        </authorList>
    </citation>
    <scope>NUCLEOTIDE SEQUENCE [LARGE SCALE GENOMIC DNA]</scope>
    <source>
        <strain evidence="1 2">KCTC3840</strain>
    </source>
</reference>
<evidence type="ECO:0000313" key="2">
    <source>
        <dbReference type="Proteomes" id="UP001280629"/>
    </source>
</evidence>